<feature type="region of interest" description="Disordered" evidence="1">
    <location>
        <begin position="35"/>
        <end position="93"/>
    </location>
</feature>
<feature type="region of interest" description="Disordered" evidence="1">
    <location>
        <begin position="164"/>
        <end position="216"/>
    </location>
</feature>
<reference evidence="2" key="1">
    <citation type="submission" date="2020-06" db="EMBL/GenBank/DDBJ databases">
        <authorList>
            <person name="Li T."/>
            <person name="Hu X."/>
            <person name="Zhang T."/>
            <person name="Song X."/>
            <person name="Zhang H."/>
            <person name="Dai N."/>
            <person name="Sheng W."/>
            <person name="Hou X."/>
            <person name="Wei L."/>
        </authorList>
    </citation>
    <scope>NUCLEOTIDE SEQUENCE</scope>
    <source>
        <strain evidence="2">G02</strain>
        <tissue evidence="2">Leaf</tissue>
    </source>
</reference>
<name>A0AAW2MW14_SESRA</name>
<comment type="caution">
    <text evidence="2">The sequence shown here is derived from an EMBL/GenBank/DDBJ whole genome shotgun (WGS) entry which is preliminary data.</text>
</comment>
<dbReference type="EMBL" id="JACGWJ010000021">
    <property type="protein sequence ID" value="KAL0335867.1"/>
    <property type="molecule type" value="Genomic_DNA"/>
</dbReference>
<gene>
    <name evidence="2" type="ORF">Sradi_4798600</name>
</gene>
<organism evidence="2">
    <name type="scientific">Sesamum radiatum</name>
    <name type="common">Black benniseed</name>
    <dbReference type="NCBI Taxonomy" id="300843"/>
    <lineage>
        <taxon>Eukaryota</taxon>
        <taxon>Viridiplantae</taxon>
        <taxon>Streptophyta</taxon>
        <taxon>Embryophyta</taxon>
        <taxon>Tracheophyta</taxon>
        <taxon>Spermatophyta</taxon>
        <taxon>Magnoliopsida</taxon>
        <taxon>eudicotyledons</taxon>
        <taxon>Gunneridae</taxon>
        <taxon>Pentapetalae</taxon>
        <taxon>asterids</taxon>
        <taxon>lamiids</taxon>
        <taxon>Lamiales</taxon>
        <taxon>Pedaliaceae</taxon>
        <taxon>Sesamum</taxon>
    </lineage>
</organism>
<sequence>MSSPCTVPRLFRCRVRDFASCFYACRLPLDEESDIRSKPSQTMNESAVSNSKHAVRGHRTSRKTSTVDRTCSEDRGESSVQSSSLTNSRGRRLDEPRFAEEDYIVFCFREDGAIHMIGEGKSSEAYDESDEHKNTTATTTTAPAASAPLRPINRKLNYSERVGLSRDSRKGGMIGCDDRDTQISQDEIPSLEIKDEDEEERSKEMESDWGPESDDGIKEIEQQQSGSKIDSFESCDSNLSDTSTSSFAFPVCSYNYTLYMGKSLCKHPLICKITNWALNGQAAQFICPKHRAKMPQVCAYTAADSKQIK</sequence>
<feature type="compositionally biased region" description="Basic and acidic residues" evidence="1">
    <location>
        <begin position="164"/>
        <end position="181"/>
    </location>
</feature>
<protein>
    <submittedName>
        <fullName evidence="2">Protein BREAKING OF ASYMMETRY IN THE STOMATAL LINEAGE</fullName>
    </submittedName>
</protein>
<feature type="compositionally biased region" description="Low complexity" evidence="1">
    <location>
        <begin position="135"/>
        <end position="148"/>
    </location>
</feature>
<feature type="compositionally biased region" description="Basic residues" evidence="1">
    <location>
        <begin position="53"/>
        <end position="62"/>
    </location>
</feature>
<dbReference type="AlphaFoldDB" id="A0AAW2MW14"/>
<evidence type="ECO:0000313" key="2">
    <source>
        <dbReference type="EMBL" id="KAL0335867.1"/>
    </source>
</evidence>
<feature type="compositionally biased region" description="Polar residues" evidence="1">
    <location>
        <begin position="78"/>
        <end position="88"/>
    </location>
</feature>
<accession>A0AAW2MW14</accession>
<proteinExistence type="predicted"/>
<feature type="compositionally biased region" description="Polar residues" evidence="1">
    <location>
        <begin position="38"/>
        <end position="52"/>
    </location>
</feature>
<feature type="region of interest" description="Disordered" evidence="1">
    <location>
        <begin position="122"/>
        <end position="152"/>
    </location>
</feature>
<evidence type="ECO:0000256" key="1">
    <source>
        <dbReference type="SAM" id="MobiDB-lite"/>
    </source>
</evidence>
<reference evidence="2" key="2">
    <citation type="journal article" date="2024" name="Plant">
        <title>Genomic evolution and insights into agronomic trait innovations of Sesamum species.</title>
        <authorList>
            <person name="Miao H."/>
            <person name="Wang L."/>
            <person name="Qu L."/>
            <person name="Liu H."/>
            <person name="Sun Y."/>
            <person name="Le M."/>
            <person name="Wang Q."/>
            <person name="Wei S."/>
            <person name="Zheng Y."/>
            <person name="Lin W."/>
            <person name="Duan Y."/>
            <person name="Cao H."/>
            <person name="Xiong S."/>
            <person name="Wang X."/>
            <person name="Wei L."/>
            <person name="Li C."/>
            <person name="Ma Q."/>
            <person name="Ju M."/>
            <person name="Zhao R."/>
            <person name="Li G."/>
            <person name="Mu C."/>
            <person name="Tian Q."/>
            <person name="Mei H."/>
            <person name="Zhang T."/>
            <person name="Gao T."/>
            <person name="Zhang H."/>
        </authorList>
    </citation>
    <scope>NUCLEOTIDE SEQUENCE</scope>
    <source>
        <strain evidence="2">G02</strain>
    </source>
</reference>